<reference evidence="3 4" key="1">
    <citation type="submission" date="2021-06" db="EMBL/GenBank/DDBJ databases">
        <title>Caerostris darwini draft genome.</title>
        <authorList>
            <person name="Kono N."/>
            <person name="Arakawa K."/>
        </authorList>
    </citation>
    <scope>NUCLEOTIDE SEQUENCE [LARGE SCALE GENOMIC DNA]</scope>
</reference>
<feature type="domain" description="DUF5641" evidence="2">
    <location>
        <begin position="5"/>
        <end position="76"/>
    </location>
</feature>
<accession>A0AAV4RBB6</accession>
<organism evidence="3 4">
    <name type="scientific">Caerostris darwini</name>
    <dbReference type="NCBI Taxonomy" id="1538125"/>
    <lineage>
        <taxon>Eukaryota</taxon>
        <taxon>Metazoa</taxon>
        <taxon>Ecdysozoa</taxon>
        <taxon>Arthropoda</taxon>
        <taxon>Chelicerata</taxon>
        <taxon>Arachnida</taxon>
        <taxon>Araneae</taxon>
        <taxon>Araneomorphae</taxon>
        <taxon>Entelegynae</taxon>
        <taxon>Araneoidea</taxon>
        <taxon>Araneidae</taxon>
        <taxon>Caerostris</taxon>
    </lineage>
</organism>
<evidence type="ECO:0000256" key="1">
    <source>
        <dbReference type="SAM" id="MobiDB-lite"/>
    </source>
</evidence>
<keyword evidence="4" id="KW-1185">Reference proteome</keyword>
<gene>
    <name evidence="3" type="primary">AVEN_107239_1</name>
    <name evidence="3" type="ORF">CDAR_1571</name>
</gene>
<comment type="caution">
    <text evidence="3">The sequence shown here is derived from an EMBL/GenBank/DDBJ whole genome shotgun (WGS) entry which is preliminary data.</text>
</comment>
<evidence type="ECO:0000313" key="3">
    <source>
        <dbReference type="EMBL" id="GIY17373.1"/>
    </source>
</evidence>
<protein>
    <submittedName>
        <fullName evidence="3">DUF5641 domain-containing protein</fullName>
    </submittedName>
</protein>
<dbReference type="Proteomes" id="UP001054837">
    <property type="component" value="Unassembled WGS sequence"/>
</dbReference>
<dbReference type="AlphaFoldDB" id="A0AAV4RBB6"/>
<dbReference type="Pfam" id="PF18701">
    <property type="entry name" value="DUF5641"/>
    <property type="match status" value="1"/>
</dbReference>
<proteinExistence type="predicted"/>
<sequence length="143" mass="16629">MRYRYLGHFVQKPKRRISNTFKIGQIVLIGSDNRKRIDWPLGVITEFIPGKDKQVRLVKVKTSHCTLSRPIQRIYPFDVDSSKDFSNPFTGREEQRRGDNVPNPSDLRDTSKGRLSLNQMKDIGVRNITRTGRHVKIPEKLNL</sequence>
<feature type="region of interest" description="Disordered" evidence="1">
    <location>
        <begin position="80"/>
        <end position="112"/>
    </location>
</feature>
<dbReference type="EMBL" id="BPLQ01005803">
    <property type="protein sequence ID" value="GIY17373.1"/>
    <property type="molecule type" value="Genomic_DNA"/>
</dbReference>
<evidence type="ECO:0000259" key="2">
    <source>
        <dbReference type="Pfam" id="PF18701"/>
    </source>
</evidence>
<evidence type="ECO:0000313" key="4">
    <source>
        <dbReference type="Proteomes" id="UP001054837"/>
    </source>
</evidence>
<dbReference type="InterPro" id="IPR040676">
    <property type="entry name" value="DUF5641"/>
</dbReference>
<name>A0AAV4RBB6_9ARAC</name>